<organism evidence="1 2">
    <name type="scientific">Nephila pilipes</name>
    <name type="common">Giant wood spider</name>
    <name type="synonym">Nephila maculata</name>
    <dbReference type="NCBI Taxonomy" id="299642"/>
    <lineage>
        <taxon>Eukaryota</taxon>
        <taxon>Metazoa</taxon>
        <taxon>Ecdysozoa</taxon>
        <taxon>Arthropoda</taxon>
        <taxon>Chelicerata</taxon>
        <taxon>Arachnida</taxon>
        <taxon>Araneae</taxon>
        <taxon>Araneomorphae</taxon>
        <taxon>Entelegynae</taxon>
        <taxon>Araneoidea</taxon>
        <taxon>Nephilidae</taxon>
        <taxon>Nephila</taxon>
    </lineage>
</organism>
<accession>A0A8X6U7C9</accession>
<keyword evidence="2" id="KW-1185">Reference proteome</keyword>
<protein>
    <submittedName>
        <fullName evidence="1">Uncharacterized protein</fullName>
    </submittedName>
</protein>
<gene>
    <name evidence="1" type="ORF">NPIL_153751</name>
</gene>
<proteinExistence type="predicted"/>
<reference evidence="1" key="1">
    <citation type="submission" date="2020-08" db="EMBL/GenBank/DDBJ databases">
        <title>Multicomponent nature underlies the extraordinary mechanical properties of spider dragline silk.</title>
        <authorList>
            <person name="Kono N."/>
            <person name="Nakamura H."/>
            <person name="Mori M."/>
            <person name="Yoshida Y."/>
            <person name="Ohtoshi R."/>
            <person name="Malay A.D."/>
            <person name="Moran D.A.P."/>
            <person name="Tomita M."/>
            <person name="Numata K."/>
            <person name="Arakawa K."/>
        </authorList>
    </citation>
    <scope>NUCLEOTIDE SEQUENCE</scope>
</reference>
<evidence type="ECO:0000313" key="2">
    <source>
        <dbReference type="Proteomes" id="UP000887013"/>
    </source>
</evidence>
<evidence type="ECO:0000313" key="1">
    <source>
        <dbReference type="EMBL" id="GFT81961.1"/>
    </source>
</evidence>
<sequence length="86" mass="10218">MYEYILERNRYRYRRNVTNMIDFCSKNERMKRVVISMTNNMALTPKLLTVTNVTLKTALRSLETKKVTILTSGIQVSESIFFFEKK</sequence>
<comment type="caution">
    <text evidence="1">The sequence shown here is derived from an EMBL/GenBank/DDBJ whole genome shotgun (WGS) entry which is preliminary data.</text>
</comment>
<dbReference type="Proteomes" id="UP000887013">
    <property type="component" value="Unassembled WGS sequence"/>
</dbReference>
<name>A0A8X6U7C9_NEPPI</name>
<dbReference type="AlphaFoldDB" id="A0A8X6U7C9"/>
<dbReference type="EMBL" id="BMAW01118874">
    <property type="protein sequence ID" value="GFT81961.1"/>
    <property type="molecule type" value="Genomic_DNA"/>
</dbReference>